<keyword evidence="1 2" id="KW-0732">Signal</keyword>
<dbReference type="InterPro" id="IPR027385">
    <property type="entry name" value="Beta-barrel_OMP"/>
</dbReference>
<dbReference type="Pfam" id="PF13505">
    <property type="entry name" value="OMP_b-brl"/>
    <property type="match status" value="1"/>
</dbReference>
<accession>A0A9X4N0S9</accession>
<name>A0A9X4N0S9_9FLAO</name>
<sequence>MKKLFLLVAAFFMMNAMNAQTGLGVNGGLLVGMAKAEFDGFSSSNSEVGFYAGVFKQFPMGEGFELQPALNATVLDGEFGLQLPIIAKYYVAQGFNIQAGPQLMMFFEDAGDDFTNFNFALAVGAGYDITPNLLAELRYGLQLNNYYTGSASDFSYKINTLNVGVGYKF</sequence>
<gene>
    <name evidence="4" type="ORF">NMK71_07740</name>
</gene>
<keyword evidence="5" id="KW-1185">Reference proteome</keyword>
<proteinExistence type="predicted"/>
<dbReference type="RefSeq" id="WP_304417226.1">
    <property type="nucleotide sequence ID" value="NZ_JANAIE010000005.1"/>
</dbReference>
<feature type="signal peptide" evidence="2">
    <location>
        <begin position="1"/>
        <end position="19"/>
    </location>
</feature>
<protein>
    <submittedName>
        <fullName evidence="4">PorT family protein</fullName>
    </submittedName>
</protein>
<dbReference type="InterPro" id="IPR011250">
    <property type="entry name" value="OMP/PagP_B-barrel"/>
</dbReference>
<evidence type="ECO:0000256" key="1">
    <source>
        <dbReference type="ARBA" id="ARBA00022729"/>
    </source>
</evidence>
<evidence type="ECO:0000313" key="4">
    <source>
        <dbReference type="EMBL" id="MDG4946301.1"/>
    </source>
</evidence>
<comment type="caution">
    <text evidence="4">The sequence shown here is derived from an EMBL/GenBank/DDBJ whole genome shotgun (WGS) entry which is preliminary data.</text>
</comment>
<dbReference type="SUPFAM" id="SSF56925">
    <property type="entry name" value="OMPA-like"/>
    <property type="match status" value="1"/>
</dbReference>
<dbReference type="AlphaFoldDB" id="A0A9X4N0S9"/>
<feature type="domain" description="Outer membrane protein beta-barrel" evidence="3">
    <location>
        <begin position="5"/>
        <end position="169"/>
    </location>
</feature>
<reference evidence="4" key="1">
    <citation type="submission" date="2022-07" db="EMBL/GenBank/DDBJ databases">
        <title>Description and genome-wide analysis of Profundicola chukchiensis gen. nov., sp. nov., marine bacteria isolated from bottom sediments of the Chukchi Sea.</title>
        <authorList>
            <person name="Romanenko L."/>
            <person name="Otstavnykh N."/>
            <person name="Kurilenko V."/>
            <person name="Eremeev V."/>
            <person name="Velansky P."/>
            <person name="Mikhailov V."/>
            <person name="Isaeva M."/>
        </authorList>
    </citation>
    <scope>NUCLEOTIDE SEQUENCE</scope>
    <source>
        <strain evidence="4">KMM 9713</strain>
    </source>
</reference>
<evidence type="ECO:0000313" key="5">
    <source>
        <dbReference type="Proteomes" id="UP001152599"/>
    </source>
</evidence>
<evidence type="ECO:0000259" key="3">
    <source>
        <dbReference type="Pfam" id="PF13505"/>
    </source>
</evidence>
<dbReference type="EMBL" id="JANCMU010000004">
    <property type="protein sequence ID" value="MDG4946301.1"/>
    <property type="molecule type" value="Genomic_DNA"/>
</dbReference>
<evidence type="ECO:0000256" key="2">
    <source>
        <dbReference type="SAM" id="SignalP"/>
    </source>
</evidence>
<feature type="chain" id="PRO_5040873565" evidence="2">
    <location>
        <begin position="20"/>
        <end position="169"/>
    </location>
</feature>
<dbReference type="Proteomes" id="UP001152599">
    <property type="component" value="Unassembled WGS sequence"/>
</dbReference>
<organism evidence="4 5">
    <name type="scientific">Profundicola chukchiensis</name>
    <dbReference type="NCBI Taxonomy" id="2961959"/>
    <lineage>
        <taxon>Bacteria</taxon>
        <taxon>Pseudomonadati</taxon>
        <taxon>Bacteroidota</taxon>
        <taxon>Flavobacteriia</taxon>
        <taxon>Flavobacteriales</taxon>
        <taxon>Weeksellaceae</taxon>
        <taxon>Profundicola</taxon>
    </lineage>
</organism>